<accession>A0A0X1KWA0</accession>
<dbReference type="EMBL" id="DS990136">
    <property type="protein sequence ID" value="EET22624.1"/>
    <property type="molecule type" value="Genomic_DNA"/>
</dbReference>
<dbReference type="Proteomes" id="UP000004687">
    <property type="component" value="Unassembled WGS sequence"/>
</dbReference>
<sequence length="43" mass="5009">MTAASRCHIECKFRHLSLLSKFRTYLLSSATKFAFMTNKPQSR</sequence>
<gene>
    <name evidence="1" type="ORF">VchoM_00651</name>
</gene>
<name>A0A0X1KWA0_VIBCO</name>
<dbReference type="HOGENOM" id="CLU_3241140_0_0_6"/>
<evidence type="ECO:0000313" key="1">
    <source>
        <dbReference type="EMBL" id="EET22624.1"/>
    </source>
</evidence>
<reference evidence="1" key="2">
    <citation type="submission" date="2008-07" db="EMBL/GenBank/DDBJ databases">
        <authorList>
            <consortium name="Broad Institute Genome Sequencing Platform"/>
            <person name="Colwell R."/>
            <person name="Grim C.J."/>
            <person name="Young S."/>
            <person name="Jaffe D."/>
            <person name="Gnerre S."/>
            <person name="Berlin A."/>
            <person name="Heiman D."/>
            <person name="Hepburn T."/>
            <person name="Shea T."/>
            <person name="Sykes S."/>
            <person name="Alvarado L."/>
            <person name="Kodira C."/>
            <person name="Heidelberg J."/>
            <person name="Lander E."/>
            <person name="Galagan J."/>
            <person name="Nusbaum C."/>
            <person name="Birren B."/>
        </authorList>
    </citation>
    <scope>NUCLEOTIDE SEQUENCE [LARGE SCALE GENOMIC DNA]</scope>
    <source>
        <strain evidence="1">MO10</strain>
    </source>
</reference>
<dbReference type="AlphaFoldDB" id="A0A0X1KWA0"/>
<reference evidence="1" key="1">
    <citation type="submission" date="2005-09" db="EMBL/GenBank/DDBJ databases">
        <title>Annotation of Vibrio cholerae MO10.</title>
        <authorList>
            <person name="Colwell R."/>
            <person name="Grim C.J."/>
            <person name="Young S."/>
            <person name="Jaffe D."/>
            <person name="Gnerre S."/>
            <person name="Berlin A."/>
            <person name="Heiman D."/>
            <person name="Hepburn T."/>
            <person name="Shea T."/>
            <person name="Sykes S."/>
            <person name="Yandava C."/>
            <person name="Alvarado L."/>
            <person name="Kodira C."/>
            <person name="Borodovsky M."/>
            <person name="Heidelberg J."/>
            <person name="Lander E."/>
            <person name="Galagan J."/>
            <person name="Nusbaum C."/>
            <person name="Birren B."/>
        </authorList>
    </citation>
    <scope>NUCLEOTIDE SEQUENCE [LARGE SCALE GENOMIC DNA]</scope>
    <source>
        <strain evidence="1">MO10</strain>
    </source>
</reference>
<proteinExistence type="predicted"/>
<protein>
    <submittedName>
        <fullName evidence="1">Uncharacterized protein</fullName>
    </submittedName>
</protein>
<organism evidence="1">
    <name type="scientific">Vibrio cholerae (strain MO10)</name>
    <dbReference type="NCBI Taxonomy" id="345072"/>
    <lineage>
        <taxon>Bacteria</taxon>
        <taxon>Pseudomonadati</taxon>
        <taxon>Pseudomonadota</taxon>
        <taxon>Gammaproteobacteria</taxon>
        <taxon>Vibrionales</taxon>
        <taxon>Vibrionaceae</taxon>
        <taxon>Vibrio</taxon>
    </lineage>
</organism>